<feature type="transmembrane region" description="Helical" evidence="7">
    <location>
        <begin position="363"/>
        <end position="385"/>
    </location>
</feature>
<dbReference type="PROSITE" id="PS50928">
    <property type="entry name" value="ABC_TM1"/>
    <property type="match status" value="2"/>
</dbReference>
<evidence type="ECO:0000256" key="3">
    <source>
        <dbReference type="ARBA" id="ARBA00022475"/>
    </source>
</evidence>
<dbReference type="CDD" id="cd06261">
    <property type="entry name" value="TM_PBP2"/>
    <property type="match status" value="1"/>
</dbReference>
<keyword evidence="5 7" id="KW-1133">Transmembrane helix</keyword>
<feature type="transmembrane region" description="Helical" evidence="7">
    <location>
        <begin position="105"/>
        <end position="124"/>
    </location>
</feature>
<gene>
    <name evidence="9" type="ordered locus">DP0322</name>
</gene>
<feature type="transmembrane region" description="Helical" evidence="7">
    <location>
        <begin position="255"/>
        <end position="281"/>
    </location>
</feature>
<accession>Q6ARH4</accession>
<keyword evidence="10" id="KW-1185">Reference proteome</keyword>
<dbReference type="InterPro" id="IPR000515">
    <property type="entry name" value="MetI-like"/>
</dbReference>
<evidence type="ECO:0000313" key="10">
    <source>
        <dbReference type="Proteomes" id="UP000000602"/>
    </source>
</evidence>
<feature type="domain" description="ABC transmembrane type-1" evidence="8">
    <location>
        <begin position="67"/>
        <end position="279"/>
    </location>
</feature>
<dbReference type="InterPro" id="IPR035906">
    <property type="entry name" value="MetI-like_sf"/>
</dbReference>
<evidence type="ECO:0000313" key="9">
    <source>
        <dbReference type="EMBL" id="CAG35051.1"/>
    </source>
</evidence>
<dbReference type="AlphaFoldDB" id="Q6ARH4"/>
<feature type="transmembrane region" description="Helical" evidence="7">
    <location>
        <begin position="405"/>
        <end position="428"/>
    </location>
</feature>
<keyword evidence="4 7" id="KW-0812">Transmembrane</keyword>
<feature type="transmembrane region" description="Helical" evidence="7">
    <location>
        <begin position="434"/>
        <end position="454"/>
    </location>
</feature>
<evidence type="ECO:0000256" key="2">
    <source>
        <dbReference type="ARBA" id="ARBA00022448"/>
    </source>
</evidence>
<evidence type="ECO:0000256" key="5">
    <source>
        <dbReference type="ARBA" id="ARBA00022989"/>
    </source>
</evidence>
<sequence>MMARSTKEILLALFPCLSLSLFLLPVLLGGVATILPALGFWPALGGEGFTGRYLSRFLDHPAVRDAFLLTLTTGFAASFAALFVALFLLAGLYGTKMWAFLHRILGFWLAIPHVSFTLGILFLLSPSGWLMRLLASLLTGWTIPPNFSLVADPWGLSLAFVLACKEIAFLLFMGIAALSRIEAGKLIWLGKSFGYGPTRIWLTIILPQLYPHLRLSFWAVLAYSLSVVDVALIIGPSRPPTLAVLVHSWFIQGEASSFFLASAGATSLCLLVLLAITLCYLAERLLARLGQTLLLGGGRSSLFDRVFAGAGPLLMALGLLFMAAFAGLALLSVSRRWRFPDILPASYSWHYWYRGLLSAQEPIVVTLLLGVLSALISLVLVVGCLEYERVLLQRGEGTRVRRSLWLLYLPFLLPQISFVFGLQMVAVFSGLDGSFVALLFSHVVFVLPYVFITLGQSYRSFDNRYFDLALSLRGSWWRALLQVKLPMLKKTIAFSLATGFSVSLVQYLPTLYVGAGRFPTITTEAVNRVSGGDMRVTAVYALLQLALPLLVYSAALFFSRQSKA</sequence>
<evidence type="ECO:0000259" key="8">
    <source>
        <dbReference type="PROSITE" id="PS50928"/>
    </source>
</evidence>
<dbReference type="EMBL" id="CR522870">
    <property type="protein sequence ID" value="CAG35051.1"/>
    <property type="molecule type" value="Genomic_DNA"/>
</dbReference>
<dbReference type="PANTHER" id="PTHR30183:SF6">
    <property type="entry name" value="INNER MEMBRANE ABC TRANSPORTER PERMEASE PROTEIN YNJC"/>
    <property type="match status" value="1"/>
</dbReference>
<evidence type="ECO:0000256" key="1">
    <source>
        <dbReference type="ARBA" id="ARBA00004651"/>
    </source>
</evidence>
<feature type="transmembrane region" description="Helical" evidence="7">
    <location>
        <begin position="215"/>
        <end position="235"/>
    </location>
</feature>
<dbReference type="PANTHER" id="PTHR30183">
    <property type="entry name" value="MOLYBDENUM TRANSPORT SYSTEM PERMEASE PROTEIN MODB"/>
    <property type="match status" value="1"/>
</dbReference>
<dbReference type="eggNOG" id="COG4135">
    <property type="taxonomic scope" value="Bacteria"/>
</dbReference>
<feature type="domain" description="ABC transmembrane type-1" evidence="8">
    <location>
        <begin position="363"/>
        <end position="555"/>
    </location>
</feature>
<dbReference type="HOGENOM" id="CLU_026097_0_0_7"/>
<feature type="transmembrane region" description="Helical" evidence="7">
    <location>
        <begin position="302"/>
        <end position="331"/>
    </location>
</feature>
<dbReference type="STRING" id="177439.DP0322"/>
<feature type="transmembrane region" description="Helical" evidence="7">
    <location>
        <begin position="538"/>
        <end position="558"/>
    </location>
</feature>
<feature type="transmembrane region" description="Helical" evidence="7">
    <location>
        <begin position="491"/>
        <end position="509"/>
    </location>
</feature>
<feature type="transmembrane region" description="Helical" evidence="7">
    <location>
        <begin position="69"/>
        <end position="93"/>
    </location>
</feature>
<evidence type="ECO:0000256" key="4">
    <source>
        <dbReference type="ARBA" id="ARBA00022692"/>
    </source>
</evidence>
<feature type="transmembrane region" description="Helical" evidence="7">
    <location>
        <begin position="154"/>
        <end position="178"/>
    </location>
</feature>
<keyword evidence="6 7" id="KW-0472">Membrane</keyword>
<dbReference type="Proteomes" id="UP000000602">
    <property type="component" value="Chromosome"/>
</dbReference>
<dbReference type="Gene3D" id="1.10.3720.10">
    <property type="entry name" value="MetI-like"/>
    <property type="match status" value="2"/>
</dbReference>
<evidence type="ECO:0000256" key="6">
    <source>
        <dbReference type="ARBA" id="ARBA00023136"/>
    </source>
</evidence>
<keyword evidence="3" id="KW-1003">Cell membrane</keyword>
<reference evidence="10" key="1">
    <citation type="journal article" date="2004" name="Environ. Microbiol.">
        <title>The genome of Desulfotalea psychrophila, a sulfate-reducing bacterium from permanently cold Arctic sediments.</title>
        <authorList>
            <person name="Rabus R."/>
            <person name="Ruepp A."/>
            <person name="Frickey T."/>
            <person name="Rattei T."/>
            <person name="Fartmann B."/>
            <person name="Stark M."/>
            <person name="Bauer M."/>
            <person name="Zibat A."/>
            <person name="Lombardot T."/>
            <person name="Becker I."/>
            <person name="Amann J."/>
            <person name="Gellner K."/>
            <person name="Teeling H."/>
            <person name="Leuschner W.D."/>
            <person name="Gloeckner F.-O."/>
            <person name="Lupas A.N."/>
            <person name="Amann R."/>
            <person name="Klenk H.-P."/>
        </authorList>
    </citation>
    <scope>NUCLEOTIDE SEQUENCE [LARGE SCALE GENOMIC DNA]</scope>
    <source>
        <strain evidence="10">DSM 12343 / LSv54</strain>
    </source>
</reference>
<name>Q6ARH4_DESPS</name>
<organism evidence="9 10">
    <name type="scientific">Desulfotalea psychrophila (strain LSv54 / DSM 12343)</name>
    <dbReference type="NCBI Taxonomy" id="177439"/>
    <lineage>
        <taxon>Bacteria</taxon>
        <taxon>Pseudomonadati</taxon>
        <taxon>Thermodesulfobacteriota</taxon>
        <taxon>Desulfobulbia</taxon>
        <taxon>Desulfobulbales</taxon>
        <taxon>Desulfocapsaceae</taxon>
        <taxon>Desulfotalea</taxon>
    </lineage>
</organism>
<proteinExistence type="predicted"/>
<dbReference type="SUPFAM" id="SSF161098">
    <property type="entry name" value="MetI-like"/>
    <property type="match status" value="2"/>
</dbReference>
<protein>
    <submittedName>
        <fullName evidence="9">Related to ABC transporter, permease protein</fullName>
    </submittedName>
</protein>
<keyword evidence="2" id="KW-0813">Transport</keyword>
<dbReference type="KEGG" id="dps:DP0322"/>
<dbReference type="GO" id="GO:0005886">
    <property type="term" value="C:plasma membrane"/>
    <property type="evidence" value="ECO:0007669"/>
    <property type="project" value="UniProtKB-SubCell"/>
</dbReference>
<comment type="subcellular location">
    <subcellularLocation>
        <location evidence="1">Cell membrane</location>
        <topology evidence="1">Multi-pass membrane protein</topology>
    </subcellularLocation>
</comment>
<dbReference type="GO" id="GO:0055085">
    <property type="term" value="P:transmembrane transport"/>
    <property type="evidence" value="ECO:0007669"/>
    <property type="project" value="InterPro"/>
</dbReference>
<evidence type="ECO:0000256" key="7">
    <source>
        <dbReference type="SAM" id="Phobius"/>
    </source>
</evidence>